<sequence>MPVKKVFLLVLATLSLFTVTAQQKMNTYDKAWKKIDSLIQEKGLPASALTEVNKVYAQAQKEKNDAQLIKALIYRAQLRAIKEEAAGPKSIADMEAEIAKATEPARSIIQSITAGMYWSYFQQNRWKLYNRTATVNFNKADIATWSTDDFHKKIGELYLASLKNEKLLQQTKLEPFDPIIQKGKARYLRPTLFDLLATHALNYFKTDERNITKPANAFEIDDPAAFGDARSFATHRFVITDSSSLHAKALQLYQRLTQFHLNDAKPDALIDISIERLVFVNSYAVLDNKEALYRKALEQITTAHGSLPIAAQAWYLLAYTYAAEAGQYDALKDTTHRFAYLKAKDICEQVVQQKDSSEGKANCINLLTSIQRQEINLQTERVNIPAQPFRILVTYRNVTQLHFRVVKMDKKTRESLGTDTWNDEYWKKLINLPVIKSFTQSLPDTKDYQQHRTEIKADGLPVGEYAFLISANNNFSLTKNPLAVQSFYVSNLSYINKGNDYFVLDRETGAPIARAAVQVWYRSYDYNARKEVERQGENVFSDKNGYFMLYPPKTNSNNYFRIEVSTKEDHLSLDEYQYNYQRPEQGPAKAFNQTYLFTDRSIYRPGQIVYFKGIVINQREASGQNAIVANFSTTLALFDVNGQQVDSIKVTTNAYGSYSGKFTLPANVLNGSFRIQDMKTNGNNNFSVEEYKRPKFQTEIAKPAGSYQLNDSIKVTGTAKAYAGNNIDGASVQYRVVRKTIMPMWIYGYGRKIWPPYSREEVEIAHGTTTTKTDGSFDITFKALPDLSVDKKDQPTFHYEVSADVTDINGETRSGSTSVSVAYQALQLNVDVPAKLYADSLKNIKVNTTNFNNLFEQASVTLTIHQLKVPTRIFRTRYWEQPDQFVMTQQEYNAAFPYDIYKNENEVATWAKGEKVLEVTDTTTVNGKFVLGKTSLPAGWYVIEAITKDKFGEVVKDIQYVQLYNKSVATNPLAFGSIEADKTTYEPGETASYQLTSNLDNVFMIHDIGRKDAKEERKFITLNQNSPSFEIPISENDRGGLGVQIAFVKHNRVYSNSLQFNVPYSNKDLTIAYTTYRDKTLPGSTEKWKVKISGYKGDQVAAEMLTTMYDASLDQFQSHNWQKPFIWSNYNQQAYWTGDVCFRQVQSQEHYDRDVTSAWFDKSYDHLITNDMSMGGGQQIRLRGTKSMRNDAAIERNLSMEAAAAPVAAMMKKVPGMQVDAKDEMVVQGEEIKKDGWMGGIGLTGTKEKEKATAPPVQPRKNFNETAFFFPDLRTDAEGNVEFSFTMPEALTQWKWMTLAHTKELAFGYSEKNIITQKELMVQPNAPRFMREGDRMDFSGKIVNLSSKELTGQVELQLIDPTTNQSVDGWFRNVFPNQFFTVGAGQSIPVSFSLEIPYQYNKPVTYRLVASTKAGANESALSDGEENMLPVVSNRMLVTESLPLPVRGIGTKNFTFDKLLKSGASETLNQHALTVEFTSNPAWYAVQALPYLMEYPYECAEQVFNRYYANTLATSIAGSSPRIKAIFDRWRTTDTAALLSNLQKNEELKSVLLQETPWVLEAKTEAQQKRNIALLFDMVRMSREQASSLGQLQDMQSSNGGFVWFQGGPDDRYITQYILTGIGHLNKLKALKSNDKIAAIIKAAIPYLDKALKKDYEDLLKNNKQKEPVEALSSIQIQYLYMRSFFPEMAVPAEAAKAYNYFRRQAQLHWLKQSKYMQGMIALALNRTGDAKTATGIVASLKQNALVHEEMGMYWKDLSGGYYWYQSPIESQALLIETFTEVTKDAKAVADMKAWLLKQKQTQNWKTTKATADACYALLLQGTDWLTNTPEVQISLGSYTIRSADQVQEAGTGYFKKVIDGKDVKPEMGTIKVAVSSAAPAAGESVSWGAVYWQYFENLDKITTAATPLKLSKKLFVEKLTDRGPVLQPVNEGDALHVGDKVKVRIELRADRNMEYVHMKDMRGACMEPVNVLSSYKWQGGLGYYETTKDASTNFFFGYLPKGTWVFEYSLFVTHTGTFSNGVTSIQCMYAPEFTSHSEGVKVNVEPK</sequence>
<dbReference type="PANTHER" id="PTHR40094">
    <property type="entry name" value="ALPHA-2-MACROGLOBULIN HOMOLOG"/>
    <property type="match status" value="1"/>
</dbReference>
<evidence type="ECO:0000313" key="6">
    <source>
        <dbReference type="Proteomes" id="UP000263900"/>
    </source>
</evidence>
<keyword evidence="6" id="KW-1185">Reference proteome</keyword>
<proteinExistence type="inferred from homology"/>
<evidence type="ECO:0000256" key="2">
    <source>
        <dbReference type="SAM" id="SignalP"/>
    </source>
</evidence>
<dbReference type="InterPro" id="IPR001599">
    <property type="entry name" value="Macroglobln_a2"/>
</dbReference>
<feature type="domain" description="Alpha-2-macroglobulin bait region" evidence="3">
    <location>
        <begin position="977"/>
        <end position="1116"/>
    </location>
</feature>
<dbReference type="Pfam" id="PF07703">
    <property type="entry name" value="A2M_BRD"/>
    <property type="match status" value="1"/>
</dbReference>
<dbReference type="Pfam" id="PF00207">
    <property type="entry name" value="A2M"/>
    <property type="match status" value="1"/>
</dbReference>
<dbReference type="Pfam" id="PF17973">
    <property type="entry name" value="bMG10"/>
    <property type="match status" value="1"/>
</dbReference>
<keyword evidence="2" id="KW-0732">Signal</keyword>
<dbReference type="SMART" id="SM01360">
    <property type="entry name" value="A2M"/>
    <property type="match status" value="1"/>
</dbReference>
<evidence type="ECO:0000259" key="4">
    <source>
        <dbReference type="SMART" id="SM01360"/>
    </source>
</evidence>
<evidence type="ECO:0000259" key="3">
    <source>
        <dbReference type="SMART" id="SM01359"/>
    </source>
</evidence>
<gene>
    <name evidence="5" type="ORF">D3H65_18310</name>
</gene>
<dbReference type="InterPro" id="IPR011625">
    <property type="entry name" value="A2M_N_BRD"/>
</dbReference>
<dbReference type="PANTHER" id="PTHR40094:SF1">
    <property type="entry name" value="UBIQUITIN DOMAIN-CONTAINING PROTEIN"/>
    <property type="match status" value="1"/>
</dbReference>
<feature type="chain" id="PRO_5017618316" evidence="2">
    <location>
        <begin position="22"/>
        <end position="2048"/>
    </location>
</feature>
<dbReference type="Gene3D" id="2.60.40.1930">
    <property type="match status" value="1"/>
</dbReference>
<dbReference type="GO" id="GO:0004866">
    <property type="term" value="F:endopeptidase inhibitor activity"/>
    <property type="evidence" value="ECO:0007669"/>
    <property type="project" value="InterPro"/>
</dbReference>
<accession>A0A3B7MNT0</accession>
<dbReference type="KEGG" id="pseg:D3H65_18310"/>
<reference evidence="5 6" key="1">
    <citation type="submission" date="2018-09" db="EMBL/GenBank/DDBJ databases">
        <title>Genome sequencing of strain 6GH32-13.</title>
        <authorList>
            <person name="Weon H.-Y."/>
            <person name="Heo J."/>
            <person name="Kwon S.-W."/>
        </authorList>
    </citation>
    <scope>NUCLEOTIDE SEQUENCE [LARGE SCALE GENOMIC DNA]</scope>
    <source>
        <strain evidence="5 6">5GH32-13</strain>
    </source>
</reference>
<feature type="signal peptide" evidence="2">
    <location>
        <begin position="1"/>
        <end position="21"/>
    </location>
</feature>
<dbReference type="Proteomes" id="UP000263900">
    <property type="component" value="Chromosome"/>
</dbReference>
<evidence type="ECO:0000256" key="1">
    <source>
        <dbReference type="ARBA" id="ARBA00010556"/>
    </source>
</evidence>
<name>A0A3B7MNT0_9BACT</name>
<dbReference type="InterPro" id="IPR041246">
    <property type="entry name" value="Bact_MG10"/>
</dbReference>
<dbReference type="Pfam" id="PF01835">
    <property type="entry name" value="MG2"/>
    <property type="match status" value="1"/>
</dbReference>
<protein>
    <submittedName>
        <fullName evidence="5">Alpha-2-macroglobulin</fullName>
    </submittedName>
</protein>
<dbReference type="EMBL" id="CP032157">
    <property type="protein sequence ID" value="AXY75818.1"/>
    <property type="molecule type" value="Genomic_DNA"/>
</dbReference>
<dbReference type="SMART" id="SM01359">
    <property type="entry name" value="A2M_N_2"/>
    <property type="match status" value="1"/>
</dbReference>
<dbReference type="RefSeq" id="WP_119051699.1">
    <property type="nucleotide sequence ID" value="NZ_CP032157.1"/>
</dbReference>
<comment type="similarity">
    <text evidence="1">Belongs to the protease inhibitor I39 (alpha-2-macroglobulin) family. Bacterial alpha-2-macroglobulin subfamily.</text>
</comment>
<dbReference type="SUPFAM" id="SSF48239">
    <property type="entry name" value="Terpenoid cyclases/Protein prenyltransferases"/>
    <property type="match status" value="1"/>
</dbReference>
<dbReference type="Gene3D" id="1.50.10.20">
    <property type="match status" value="1"/>
</dbReference>
<dbReference type="InterPro" id="IPR008930">
    <property type="entry name" value="Terpenoid_cyclase/PrenylTrfase"/>
</dbReference>
<dbReference type="InterPro" id="IPR002890">
    <property type="entry name" value="MG2"/>
</dbReference>
<dbReference type="InterPro" id="IPR051802">
    <property type="entry name" value="YfhM-like"/>
</dbReference>
<evidence type="ECO:0000313" key="5">
    <source>
        <dbReference type="EMBL" id="AXY75818.1"/>
    </source>
</evidence>
<organism evidence="5 6">
    <name type="scientific">Paraflavitalea soli</name>
    <dbReference type="NCBI Taxonomy" id="2315862"/>
    <lineage>
        <taxon>Bacteria</taxon>
        <taxon>Pseudomonadati</taxon>
        <taxon>Bacteroidota</taxon>
        <taxon>Chitinophagia</taxon>
        <taxon>Chitinophagales</taxon>
        <taxon>Chitinophagaceae</taxon>
        <taxon>Paraflavitalea</taxon>
    </lineage>
</organism>
<dbReference type="OrthoDB" id="9767116at2"/>
<feature type="domain" description="Alpha-2-macroglobulin" evidence="4">
    <location>
        <begin position="1266"/>
        <end position="1356"/>
    </location>
</feature>